<evidence type="ECO:0000259" key="3">
    <source>
        <dbReference type="PROSITE" id="PS51186"/>
    </source>
</evidence>
<dbReference type="InterPro" id="IPR000182">
    <property type="entry name" value="GNAT_dom"/>
</dbReference>
<dbReference type="InterPro" id="IPR050832">
    <property type="entry name" value="Bact_Acetyltransf"/>
</dbReference>
<dbReference type="KEGG" id="palr:HGI30_22435"/>
<dbReference type="InterPro" id="IPR016181">
    <property type="entry name" value="Acyl_CoA_acyltransferase"/>
</dbReference>
<accession>A0A6H2H3T8</accession>
<proteinExistence type="predicted"/>
<dbReference type="Gene3D" id="3.40.630.30">
    <property type="match status" value="1"/>
</dbReference>
<reference evidence="4 5" key="1">
    <citation type="submission" date="2020-04" db="EMBL/GenBank/DDBJ databases">
        <title>Novel Paenibacillus strain UniB2 isolated from commercial digestive syrup.</title>
        <authorList>
            <person name="Thorat V."/>
            <person name="Kirdat K."/>
            <person name="Tiwarekar B."/>
            <person name="Yadav A."/>
        </authorList>
    </citation>
    <scope>NUCLEOTIDE SEQUENCE [LARGE SCALE GENOMIC DNA]</scope>
    <source>
        <strain evidence="4 5">UniB2</strain>
    </source>
</reference>
<dbReference type="Proteomes" id="UP000502136">
    <property type="component" value="Chromosome"/>
</dbReference>
<dbReference type="EMBL" id="CP051428">
    <property type="protein sequence ID" value="QJC54008.1"/>
    <property type="molecule type" value="Genomic_DNA"/>
</dbReference>
<feature type="domain" description="N-acetyltransferase" evidence="3">
    <location>
        <begin position="4"/>
        <end position="162"/>
    </location>
</feature>
<dbReference type="RefSeq" id="WP_168909536.1">
    <property type="nucleotide sequence ID" value="NZ_CP051428.1"/>
</dbReference>
<dbReference type="Pfam" id="PF00583">
    <property type="entry name" value="Acetyltransf_1"/>
    <property type="match status" value="2"/>
</dbReference>
<feature type="domain" description="N-acetyltransferase" evidence="3">
    <location>
        <begin position="184"/>
        <end position="332"/>
    </location>
</feature>
<name>A0A6H2H3T8_9BACL</name>
<evidence type="ECO:0000313" key="4">
    <source>
        <dbReference type="EMBL" id="QJC54008.1"/>
    </source>
</evidence>
<gene>
    <name evidence="4" type="ORF">HGI30_22435</name>
</gene>
<evidence type="ECO:0000256" key="1">
    <source>
        <dbReference type="ARBA" id="ARBA00022679"/>
    </source>
</evidence>
<dbReference type="CDD" id="cd04301">
    <property type="entry name" value="NAT_SF"/>
    <property type="match status" value="2"/>
</dbReference>
<dbReference type="SUPFAM" id="SSF55729">
    <property type="entry name" value="Acyl-CoA N-acyltransferases (Nat)"/>
    <property type="match status" value="2"/>
</dbReference>
<organism evidence="4 5">
    <name type="scientific">Paenibacillus albicereus</name>
    <dbReference type="NCBI Taxonomy" id="2726185"/>
    <lineage>
        <taxon>Bacteria</taxon>
        <taxon>Bacillati</taxon>
        <taxon>Bacillota</taxon>
        <taxon>Bacilli</taxon>
        <taxon>Bacillales</taxon>
        <taxon>Paenibacillaceae</taxon>
        <taxon>Paenibacillus</taxon>
    </lineage>
</organism>
<dbReference type="GO" id="GO:0016747">
    <property type="term" value="F:acyltransferase activity, transferring groups other than amino-acyl groups"/>
    <property type="evidence" value="ECO:0007669"/>
    <property type="project" value="InterPro"/>
</dbReference>
<sequence>MIGTNIRALRLPDDYDGMAALWNEWLAEPTTAEALAEEDRKMYEKGHLHRNEQGKLEGYDRLRRIAEAEDGRIVGYSTIWRAPWTPPGMVNHFVLVAAGSHGRGIGAELSRLSREWAREAGADTLLSECWDDDERALAFARCGGFETERRSWQSLLDLATGEDPSQPEDRAAIEQLEEEGIAFATLADLPPGEETLRRLHELETSTYKDIPGFLGETLPFEEWLKWSLQVEGYAPERVLVAMDGERPVGICNVLFNEESRGMYHEYTGVARDYRGRGIARALKLLSIRLALRTGARYLRTDNDSLNEPMLAINRRLGYVPLRGRHRLIAPLEQAQG</sequence>
<evidence type="ECO:0000256" key="2">
    <source>
        <dbReference type="ARBA" id="ARBA00023315"/>
    </source>
</evidence>
<dbReference type="AlphaFoldDB" id="A0A6H2H3T8"/>
<evidence type="ECO:0000313" key="5">
    <source>
        <dbReference type="Proteomes" id="UP000502136"/>
    </source>
</evidence>
<keyword evidence="1 4" id="KW-0808">Transferase</keyword>
<dbReference type="PANTHER" id="PTHR43877:SF6">
    <property type="entry name" value="GCN5-RELATED N-ACETYLTRANSFERASE"/>
    <property type="match status" value="1"/>
</dbReference>
<protein>
    <submittedName>
        <fullName evidence="4">GNAT family N-acetyltransferase</fullName>
    </submittedName>
</protein>
<keyword evidence="2" id="KW-0012">Acyltransferase</keyword>
<keyword evidence="5" id="KW-1185">Reference proteome</keyword>
<dbReference type="PROSITE" id="PS51186">
    <property type="entry name" value="GNAT"/>
    <property type="match status" value="2"/>
</dbReference>
<dbReference type="PANTHER" id="PTHR43877">
    <property type="entry name" value="AMINOALKYLPHOSPHONATE N-ACETYLTRANSFERASE-RELATED-RELATED"/>
    <property type="match status" value="1"/>
</dbReference>